<reference evidence="1" key="1">
    <citation type="submission" date="2021-03" db="EMBL/GenBank/DDBJ databases">
        <authorList>
            <person name="Tagirdzhanova G."/>
        </authorList>
    </citation>
    <scope>NUCLEOTIDE SEQUENCE</scope>
</reference>
<dbReference type="EMBL" id="CAJPDT010000021">
    <property type="protein sequence ID" value="CAF9918843.1"/>
    <property type="molecule type" value="Genomic_DNA"/>
</dbReference>
<dbReference type="Proteomes" id="UP000664534">
    <property type="component" value="Unassembled WGS sequence"/>
</dbReference>
<dbReference type="Gene3D" id="1.10.600.10">
    <property type="entry name" value="Farnesyl Diphosphate Synthase"/>
    <property type="match status" value="1"/>
</dbReference>
<dbReference type="InterPro" id="IPR008949">
    <property type="entry name" value="Isoprenoid_synthase_dom_sf"/>
</dbReference>
<dbReference type="SUPFAM" id="SSF48576">
    <property type="entry name" value="Terpenoid synthases"/>
    <property type="match status" value="1"/>
</dbReference>
<sequence>MAATKSSGIGTDVQLEQNEETLTAVQQQLQLASLLAVHVNDSESGLRDLQNVSTPRREAEKDLIPDMFVSFISQNLNLNDLQMTKKEYEKHAKANFSFMASLWQPNAGPEELRTICDWNKWVFDLDDQFDDGDLSTNPENAREEIEAMIELQKELVKSPDSVVHSAAHHPLRYVYQTVGQRIFKVCALHCLEGFNLSTSAL</sequence>
<organism evidence="1 2">
    <name type="scientific">Imshaugia aleurites</name>
    <dbReference type="NCBI Taxonomy" id="172621"/>
    <lineage>
        <taxon>Eukaryota</taxon>
        <taxon>Fungi</taxon>
        <taxon>Dikarya</taxon>
        <taxon>Ascomycota</taxon>
        <taxon>Pezizomycotina</taxon>
        <taxon>Lecanoromycetes</taxon>
        <taxon>OSLEUM clade</taxon>
        <taxon>Lecanoromycetidae</taxon>
        <taxon>Lecanorales</taxon>
        <taxon>Lecanorineae</taxon>
        <taxon>Parmeliaceae</taxon>
        <taxon>Imshaugia</taxon>
    </lineage>
</organism>
<gene>
    <name evidence="1" type="ORF">IMSHALPRED_004435</name>
</gene>
<name>A0A8H3F6X9_9LECA</name>
<comment type="caution">
    <text evidence="1">The sequence shown here is derived from an EMBL/GenBank/DDBJ whole genome shotgun (WGS) entry which is preliminary data.</text>
</comment>
<evidence type="ECO:0000313" key="1">
    <source>
        <dbReference type="EMBL" id="CAF9918843.1"/>
    </source>
</evidence>
<dbReference type="OrthoDB" id="2861623at2759"/>
<evidence type="ECO:0000313" key="2">
    <source>
        <dbReference type="Proteomes" id="UP000664534"/>
    </source>
</evidence>
<keyword evidence="2" id="KW-1185">Reference proteome</keyword>
<accession>A0A8H3F6X9</accession>
<dbReference type="AlphaFoldDB" id="A0A8H3F6X9"/>
<proteinExistence type="predicted"/>
<protein>
    <submittedName>
        <fullName evidence="1">Uncharacterized protein</fullName>
    </submittedName>
</protein>